<dbReference type="Pfam" id="PF20206">
    <property type="entry name" value="Tra1_ring"/>
    <property type="match status" value="1"/>
</dbReference>
<name>A0A0C3KCR8_9AGAM</name>
<feature type="domain" description="WH2" evidence="4">
    <location>
        <begin position="2642"/>
        <end position="2659"/>
    </location>
</feature>
<feature type="compositionally biased region" description="Pro residues" evidence="2">
    <location>
        <begin position="2924"/>
        <end position="2945"/>
    </location>
</feature>
<dbReference type="GO" id="GO:0005634">
    <property type="term" value="C:nucleus"/>
    <property type="evidence" value="ECO:0007669"/>
    <property type="project" value="TreeGrafter"/>
</dbReference>
<evidence type="ECO:0000313" key="6">
    <source>
        <dbReference type="EMBL" id="KIO19273.1"/>
    </source>
</evidence>
<evidence type="ECO:0000256" key="1">
    <source>
        <dbReference type="ARBA" id="ARBA00007234"/>
    </source>
</evidence>
<gene>
    <name evidence="6" type="ORF">M407DRAFT_11483</name>
</gene>
<feature type="compositionally biased region" description="Gly residues" evidence="2">
    <location>
        <begin position="2689"/>
        <end position="2704"/>
    </location>
</feature>
<dbReference type="SUPFAM" id="SSF48371">
    <property type="entry name" value="ARM repeat"/>
    <property type="match status" value="2"/>
</dbReference>
<feature type="compositionally biased region" description="Low complexity" evidence="2">
    <location>
        <begin position="2705"/>
        <end position="2715"/>
    </location>
</feature>
<reference evidence="7" key="2">
    <citation type="submission" date="2015-01" db="EMBL/GenBank/DDBJ databases">
        <title>Evolutionary Origins and Diversification of the Mycorrhizal Mutualists.</title>
        <authorList>
            <consortium name="DOE Joint Genome Institute"/>
            <consortium name="Mycorrhizal Genomics Consortium"/>
            <person name="Kohler A."/>
            <person name="Kuo A."/>
            <person name="Nagy L.G."/>
            <person name="Floudas D."/>
            <person name="Copeland A."/>
            <person name="Barry K.W."/>
            <person name="Cichocki N."/>
            <person name="Veneault-Fourrey C."/>
            <person name="LaButti K."/>
            <person name="Lindquist E.A."/>
            <person name="Lipzen A."/>
            <person name="Lundell T."/>
            <person name="Morin E."/>
            <person name="Murat C."/>
            <person name="Riley R."/>
            <person name="Ohm R."/>
            <person name="Sun H."/>
            <person name="Tunlid A."/>
            <person name="Henrissat B."/>
            <person name="Grigoriev I.V."/>
            <person name="Hibbett D.S."/>
            <person name="Martin F."/>
        </authorList>
    </citation>
    <scope>NUCLEOTIDE SEQUENCE [LARGE SCALE GENOMIC DNA]</scope>
    <source>
        <strain evidence="7">MUT 4182</strain>
    </source>
</reference>
<dbReference type="GO" id="GO:0006281">
    <property type="term" value="P:DNA repair"/>
    <property type="evidence" value="ECO:0007669"/>
    <property type="project" value="TreeGrafter"/>
</dbReference>
<proteinExistence type="inferred from homology"/>
<dbReference type="InterPro" id="IPR003151">
    <property type="entry name" value="PIK-rel_kinase_FAT"/>
</dbReference>
<dbReference type="InterPro" id="IPR003124">
    <property type="entry name" value="WH2_dom"/>
</dbReference>
<feature type="compositionally biased region" description="Pro residues" evidence="2">
    <location>
        <begin position="2959"/>
        <end position="2970"/>
    </location>
</feature>
<evidence type="ECO:0000256" key="2">
    <source>
        <dbReference type="SAM" id="MobiDB-lite"/>
    </source>
</evidence>
<feature type="compositionally biased region" description="Pro residues" evidence="2">
    <location>
        <begin position="2729"/>
        <end position="2794"/>
    </location>
</feature>
<feature type="compositionally biased region" description="Basic and acidic residues" evidence="2">
    <location>
        <begin position="3028"/>
        <end position="3043"/>
    </location>
</feature>
<dbReference type="PROSITE" id="PS50290">
    <property type="entry name" value="PI3_4_KINASE_3"/>
    <property type="match status" value="1"/>
</dbReference>
<dbReference type="PROSITE" id="PS51189">
    <property type="entry name" value="FAT"/>
    <property type="match status" value="1"/>
</dbReference>
<evidence type="ECO:0008006" key="8">
    <source>
        <dbReference type="Google" id="ProtNLM"/>
    </source>
</evidence>
<comment type="similarity">
    <text evidence="1">Belongs to the PI3/PI4-kinase family. TRA1 subfamily.</text>
</comment>
<dbReference type="InterPro" id="IPR050517">
    <property type="entry name" value="DDR_Repair_Kinase"/>
</dbReference>
<dbReference type="InterPro" id="IPR011009">
    <property type="entry name" value="Kinase-like_dom_sf"/>
</dbReference>
<dbReference type="HOGENOM" id="CLU_000129_1_0_1"/>
<evidence type="ECO:0000313" key="7">
    <source>
        <dbReference type="Proteomes" id="UP000054248"/>
    </source>
</evidence>
<dbReference type="PROSITE" id="PS51082">
    <property type="entry name" value="WH2"/>
    <property type="match status" value="1"/>
</dbReference>
<dbReference type="CDD" id="cd05163">
    <property type="entry name" value="PIKK_TRRAP"/>
    <property type="match status" value="1"/>
</dbReference>
<dbReference type="PANTHER" id="PTHR11139:SF1">
    <property type="entry name" value="TRANSFORMATION_TRANSCRIPTION DOMAIN-ASSOCIATED PROTEIN"/>
    <property type="match status" value="1"/>
</dbReference>
<feature type="compositionally biased region" description="Low complexity" evidence="2">
    <location>
        <begin position="2795"/>
        <end position="2815"/>
    </location>
</feature>
<accession>A0A0C3KCR8</accession>
<dbReference type="SUPFAM" id="SSF56112">
    <property type="entry name" value="Protein kinase-like (PK-like)"/>
    <property type="match status" value="1"/>
</dbReference>
<reference evidence="6 7" key="1">
    <citation type="submission" date="2014-04" db="EMBL/GenBank/DDBJ databases">
        <authorList>
            <consortium name="DOE Joint Genome Institute"/>
            <person name="Kuo A."/>
            <person name="Girlanda M."/>
            <person name="Perotto S."/>
            <person name="Kohler A."/>
            <person name="Nagy L.G."/>
            <person name="Floudas D."/>
            <person name="Copeland A."/>
            <person name="Barry K.W."/>
            <person name="Cichocki N."/>
            <person name="Veneault-Fourrey C."/>
            <person name="LaButti K."/>
            <person name="Lindquist E.A."/>
            <person name="Lipzen A."/>
            <person name="Lundell T."/>
            <person name="Morin E."/>
            <person name="Murat C."/>
            <person name="Sun H."/>
            <person name="Tunlid A."/>
            <person name="Henrissat B."/>
            <person name="Grigoriev I.V."/>
            <person name="Hibbett D.S."/>
            <person name="Martin F."/>
            <person name="Nordberg H.P."/>
            <person name="Cantor M.N."/>
            <person name="Hua S.X."/>
        </authorList>
    </citation>
    <scope>NUCLEOTIDE SEQUENCE [LARGE SCALE GENOMIC DNA]</scope>
    <source>
        <strain evidence="6 7">MUT 4182</strain>
    </source>
</reference>
<dbReference type="InterPro" id="IPR014009">
    <property type="entry name" value="PIK_FAT"/>
</dbReference>
<evidence type="ECO:0000259" key="5">
    <source>
        <dbReference type="PROSITE" id="PS51189"/>
    </source>
</evidence>
<dbReference type="GO" id="GO:0003779">
    <property type="term" value="F:actin binding"/>
    <property type="evidence" value="ECO:0007669"/>
    <property type="project" value="InterPro"/>
</dbReference>
<feature type="compositionally biased region" description="Pro residues" evidence="2">
    <location>
        <begin position="2838"/>
        <end position="2851"/>
    </location>
</feature>
<dbReference type="GO" id="GO:0035267">
    <property type="term" value="C:NuA4 histone acetyltransferase complex"/>
    <property type="evidence" value="ECO:0007669"/>
    <property type="project" value="TreeGrafter"/>
</dbReference>
<dbReference type="Pfam" id="PF02259">
    <property type="entry name" value="FAT"/>
    <property type="match status" value="1"/>
</dbReference>
<dbReference type="InterPro" id="IPR000403">
    <property type="entry name" value="PI3/4_kinase_cat_dom"/>
</dbReference>
<dbReference type="PANTHER" id="PTHR11139">
    <property type="entry name" value="ATAXIA TELANGIECTASIA MUTATED ATM -RELATED"/>
    <property type="match status" value="1"/>
</dbReference>
<keyword evidence="7" id="KW-1185">Reference proteome</keyword>
<feature type="domain" description="PI3K/PI4K catalytic" evidence="3">
    <location>
        <begin position="2282"/>
        <end position="2621"/>
    </location>
</feature>
<feature type="region of interest" description="Disordered" evidence="2">
    <location>
        <begin position="2063"/>
        <end position="2107"/>
    </location>
</feature>
<dbReference type="Pfam" id="PF00454">
    <property type="entry name" value="PI3_PI4_kinase"/>
    <property type="match status" value="1"/>
</dbReference>
<dbReference type="EMBL" id="KN823231">
    <property type="protein sequence ID" value="KIO19273.1"/>
    <property type="molecule type" value="Genomic_DNA"/>
</dbReference>
<feature type="domain" description="FAT" evidence="5">
    <location>
        <begin position="1494"/>
        <end position="2050"/>
    </location>
</feature>
<protein>
    <recommendedName>
        <fullName evidence="8">Non-specific serine/threonine protein kinase</fullName>
    </recommendedName>
</protein>
<feature type="region of interest" description="Disordered" evidence="2">
    <location>
        <begin position="2654"/>
        <end position="3062"/>
    </location>
</feature>
<feature type="compositionally biased region" description="Pro residues" evidence="2">
    <location>
        <begin position="2816"/>
        <end position="2829"/>
    </location>
</feature>
<dbReference type="GO" id="GO:0006355">
    <property type="term" value="P:regulation of DNA-templated transcription"/>
    <property type="evidence" value="ECO:0007669"/>
    <property type="project" value="TreeGrafter"/>
</dbReference>
<dbReference type="InterPro" id="IPR046805">
    <property type="entry name" value="Tra1_ring"/>
</dbReference>
<dbReference type="SMART" id="SM00146">
    <property type="entry name" value="PI3Kc"/>
    <property type="match status" value="1"/>
</dbReference>
<evidence type="ECO:0000259" key="4">
    <source>
        <dbReference type="PROSITE" id="PS51082"/>
    </source>
</evidence>
<dbReference type="Pfam" id="PF02205">
    <property type="entry name" value="WH2"/>
    <property type="match status" value="1"/>
</dbReference>
<organism evidence="6 7">
    <name type="scientific">Tulasnella calospora MUT 4182</name>
    <dbReference type="NCBI Taxonomy" id="1051891"/>
    <lineage>
        <taxon>Eukaryota</taxon>
        <taxon>Fungi</taxon>
        <taxon>Dikarya</taxon>
        <taxon>Basidiomycota</taxon>
        <taxon>Agaricomycotina</taxon>
        <taxon>Agaricomycetes</taxon>
        <taxon>Cantharellales</taxon>
        <taxon>Tulasnellaceae</taxon>
        <taxon>Tulasnella</taxon>
    </lineage>
</organism>
<dbReference type="STRING" id="1051891.A0A0C3KCR8"/>
<dbReference type="GO" id="GO:0000124">
    <property type="term" value="C:SAGA complex"/>
    <property type="evidence" value="ECO:0007669"/>
    <property type="project" value="TreeGrafter"/>
</dbReference>
<feature type="compositionally biased region" description="Polar residues" evidence="2">
    <location>
        <begin position="2067"/>
        <end position="2090"/>
    </location>
</feature>
<sequence>MTDFTSSSRDFAADVRRLSDPHADHAHKIPIATALRDAVDSYTTSDINAFMSILLQPLIQLVKLGQPVFVKDSPEQQLRHMYLEILLRMPGTHEQVRNSAAELMNTAIHILRVDNEENAVLAIKICVDVFRIHKAELQAHGQTFIDTILDMYKNMDGLVSESFGGGPFGSAASPVASASSPPKSTDGSSSSILAPAMRSFRVMAECPIATIIFGQINFQLIEPILHFLQVEAEPQKRAREESTSRGEPLLGASPTIKNKASYTAFVTAQVKSMSLLAYIIRAPSPGGPPEIIKQNQELLPQLSIRLLQDIPMEAPGVRKEMGVAVRHIVATDFRDKFFPYLDQLLDDRLLVGVGITGREQLRPFAYTALADLVHFRRTDLTPAQLLRVIHVFSCHLHDSTLSPGLQNMSTKVLAALQDQVPHKLSAPENGRVLMSMLESYISKLHATHAMFMDFMSMIGVKLLEHYSSIAEPSMLHEAAFSPISTNEEIAKLVKLINIFHLLPAAANMYLENLSNLVVETESHLHAAAPTPFTEVYGQYVDRYADEAVKYFIAKLQSPRHVQTLRNVLIAGIAPNFRDELMVTVPQLLKSQVPDISIPLLLICRDLVNSVPSWLERYPEVLQVLLDAWRKALQGSTEDSGQSTDVMETKVPSIILSIFTTYLRHSMKVDLLFEVVAVYTVRIPMDLSTFTHFLYQNVVAVESVALKHEVLMSFLEQFGSSEVSWAHKTQLLVMVINPMLQAALARKEFNVGLLDGEIVAKIHSQIWHPMAGGGGNPQPGDIFPDADDWLKIQLLQMSSAVIQFAPQLVVDFKKDLIKCGWNFISTDDMFLRQAAYVTTARFFEAFESPVKFVLRLWQSLLRPLKETERNVEDRHLTRVALNILTPVLNKRVPSDMWIRQTRVVLHEEGHTLSALLHIYQVVVGHPDVFYDCRNFLVPHMTTSLPKIGLKEAPLNNTDSRGLSLDVVDLILAWERRQQAEAEAMDTSEDDSKSGSWSTPLSLRENIVSYILRFITSIPLDQSGTKGALATRALGILDYLLGPQGWPEVTVKITFFVKVFQQLEFGENATALALNNAKALVIVLKDKDDVYFAANASTIQTLLEKPMMGNDSSLHETLQPVLNRLLAALPPADEGTADQATKTLYTWVENTVNEGLKAHTNLSGTLAILHSLVLVQPKRLEGFAAALMKTLTRLTREYTQGPPAGLDLYIPPIKACLEICRANVGYLGDQRGALLKDIVQLVEKSPSTSLCKYLMEVVREWIIERKEVMYPNLKEKASLIQRMTSFMRDDGLLNDLLGMVFDIYNEPSLRRSELTIRLEPIYLLGCRAKDPILRTKFVDMFDESLPKSLSTRLQFVLGSSSWEHLGDQYWIPQALDLLLSSADGHLPLLPLFKQQHQPTSGFSQTVAKSKIEDLLRPVRTLLQLNSQCTHQLWISVFKSIWATLSRKEQMDVTRSMIALLSKDYHFRQVDTKVNVIQSFLAGIHACSPPMSLPPYLVKYLGKTYNAWHVALEILQASLESYREEETSRDGIYDALAEIYSELSEDDMFYGLWRRRSLFNDTNVALSFEQAGMFSVAQAQYEVAQIKSRNGHIPFNEAEYCVWEDHWVLTAQKLQQWDILFDLARAEENPDLLLESAWRHLDWNTEKETIERALNAVSDVATPRRRVFEAYTALVRSHGAGNGDRTEFIRLCDEAMQLSLRKWASLPSVVSMSHIPLLQHFQQFVELHEASAIFTALQSTTGATLERKSAELKGVLQAWRERLPNLWDDITIWSDLVSWRQHVFNAINNTYLPLIPQVPQPNPNVPVNTTFGFRGHHETAWIINRFAHVARKHQLPDVCHTSLARIYTLPNIEISEAFLKLREQARCHYQNAAELHAGLEVINNTNLMYFSNAQKAEFYTLKGMFIAKLGHNEEANTAFGQAVQTELNLPKAWAEWGRYNDRLFKETPTDMSLAANAVSCYLQAAGLYKSAKTRPLIIRVLWLLSNDDQQATVARAFDNYKGDLALWYWITVIPQLLVALTYKETPHARNMLINLAKTYPQALFFHLRTLREDMIPLRRKHMAAMAAQADSSKAGESSGANGQQTSPTQTSPEGNGGRTPGVPNQPGRGPRYAWESVDEIVAILKTAFPLLALTMETMVDQFAQRFKATQEEELVRYFNALLMEALQCHSLSVTNQGVEEPPLPLQCLDNVTRFAESALNPETRALFKADVIDPKPNLREYIRKLQVWRDKYEKVLEARPRLQPLDVLSHWLVEFQHSKFDEVEVPGQYLEHKDTNSHFVKIARFASQYELCLGMGFSYRRITILGHDGTKHSFIVQLPTSRTSRREEKLHQLFRIFNSVLVRRKETRKRVLSFYLPAAIPLNPQLRLLENDSSVVGLQDIYDQHLRELGLNKEDPVILHAEKFRAILDLQHKGNPNKQEYMNLRMELFDVVSAKMVPNNILSTYMARSMADANNLWLLRKQFTTQMAAVTFQSYIMCCVTRTPSRYHISRSTGQIYMSDFTPGYRPNVAPLALGTNEAVPFRFTPNFQAFVGPLGVEGIMTSGIMAIGRTLSEPEVWINRVLRQLQDINASLLQTQYDLEHQLGLFIRDDLIAWHALNNKQINGEPALKPMVAGIVDQICKKAELLSCRVEREGASTHQRVATMDNKLLAEIQKGKGLRKAVTNDRSAPAVEGAKKSGGGAAGAISAGLGRVTGGGSSGPPMGGAGPPQLAGLLAGGIPKLKPAGQSNLGRPPPVPRSTTLPAPPAAPSQPPPPPPPGRPTPGPPVRSTPPPPPPPPARASPAPPAAPPPAPPSVPSPARRPTMPAPRAETPPNDRLPLPPRRTLPMPTPPIDGSDGSNPPSPKPGRPAPPALPARSAPTIPPRKPSLATKPKPAPPPRPASMQPNGASASSPARAVPPPPPARGPAQLGGTLKAPAIVETMVETPPAPSPRHVPPPGPPPPPPGPSPIRGRSVSGNAAPLAPPPRPPPGPSPAAMLRAQNTGGPPLPPAVSPAAAALRAMHTGPANFPSRAPQRRIPSPPLTSGNHTWPKREDFPEPHPFDGKKKSYPSGSRSGSEFKLTDIE</sequence>
<evidence type="ECO:0000259" key="3">
    <source>
        <dbReference type="PROSITE" id="PS50290"/>
    </source>
</evidence>
<dbReference type="Proteomes" id="UP000054248">
    <property type="component" value="Unassembled WGS sequence"/>
</dbReference>
<dbReference type="InterPro" id="IPR016024">
    <property type="entry name" value="ARM-type_fold"/>
</dbReference>
<dbReference type="OrthoDB" id="5570127at2759"/>